<name>A0A1N7C9X4_9FIRM</name>
<dbReference type="CDD" id="cd04301">
    <property type="entry name" value="NAT_SF"/>
    <property type="match status" value="1"/>
</dbReference>
<reference evidence="5" key="1">
    <citation type="submission" date="2017-01" db="EMBL/GenBank/DDBJ databases">
        <authorList>
            <person name="Varghese N."/>
            <person name="Submissions S."/>
        </authorList>
    </citation>
    <scope>NUCLEOTIDE SEQUENCE [LARGE SCALE GENOMIC DNA]</scope>
    <source>
        <strain evidence="5">ATCC 700103</strain>
    </source>
</reference>
<protein>
    <submittedName>
        <fullName evidence="4">Acetyltransferase (GNAT) domain-containing protein</fullName>
    </submittedName>
</protein>
<evidence type="ECO:0000256" key="1">
    <source>
        <dbReference type="ARBA" id="ARBA00022679"/>
    </source>
</evidence>
<organism evidence="4 5">
    <name type="scientific">Halanaerobium kushneri</name>
    <dbReference type="NCBI Taxonomy" id="56779"/>
    <lineage>
        <taxon>Bacteria</taxon>
        <taxon>Bacillati</taxon>
        <taxon>Bacillota</taxon>
        <taxon>Clostridia</taxon>
        <taxon>Halanaerobiales</taxon>
        <taxon>Halanaerobiaceae</taxon>
        <taxon>Halanaerobium</taxon>
    </lineage>
</organism>
<proteinExistence type="predicted"/>
<dbReference type="OrthoDB" id="9773249at2"/>
<evidence type="ECO:0000313" key="5">
    <source>
        <dbReference type="Proteomes" id="UP000185669"/>
    </source>
</evidence>
<dbReference type="GO" id="GO:0016747">
    <property type="term" value="F:acyltransferase activity, transferring groups other than amino-acyl groups"/>
    <property type="evidence" value="ECO:0007669"/>
    <property type="project" value="InterPro"/>
</dbReference>
<accession>A0A1N7C9X4</accession>
<evidence type="ECO:0000259" key="3">
    <source>
        <dbReference type="PROSITE" id="PS51186"/>
    </source>
</evidence>
<dbReference type="AlphaFoldDB" id="A0A1N7C9X4"/>
<sequence length="167" mass="19465">MQFKKVEKDDLSSLQKLSKLAAGIVKKHFDPIIGPEQNDYMIDKFLSVESITEQLKEGYQYYFVQDEQGENIGFLAFYPKEESMYLSKFYLKEEARGKGLSRKMLDFVVEAARREGLTSIRLNVNKNNSAVKAYQKLGFIKVGERKKDIGKGFFMDDFVFEYRIDYS</sequence>
<dbReference type="Proteomes" id="UP000185669">
    <property type="component" value="Unassembled WGS sequence"/>
</dbReference>
<gene>
    <name evidence="4" type="ORF">SAMN05421834_1446</name>
</gene>
<dbReference type="PANTHER" id="PTHR43800">
    <property type="entry name" value="PEPTIDYL-LYSINE N-ACETYLTRANSFERASE YJAB"/>
    <property type="match status" value="1"/>
</dbReference>
<keyword evidence="1 4" id="KW-0808">Transferase</keyword>
<dbReference type="STRING" id="56779.SAMN05421834_1446"/>
<dbReference type="SUPFAM" id="SSF55729">
    <property type="entry name" value="Acyl-CoA N-acyltransferases (Nat)"/>
    <property type="match status" value="1"/>
</dbReference>
<dbReference type="Gene3D" id="3.40.630.30">
    <property type="match status" value="1"/>
</dbReference>
<dbReference type="InterPro" id="IPR016181">
    <property type="entry name" value="Acyl_CoA_acyltransferase"/>
</dbReference>
<feature type="domain" description="N-acetyltransferase" evidence="3">
    <location>
        <begin position="1"/>
        <end position="165"/>
    </location>
</feature>
<dbReference type="Pfam" id="PF13673">
    <property type="entry name" value="Acetyltransf_10"/>
    <property type="match status" value="1"/>
</dbReference>
<dbReference type="InterPro" id="IPR000182">
    <property type="entry name" value="GNAT_dom"/>
</dbReference>
<keyword evidence="2" id="KW-0012">Acyltransferase</keyword>
<dbReference type="EMBL" id="FTNC01000044">
    <property type="protein sequence ID" value="SIR60385.1"/>
    <property type="molecule type" value="Genomic_DNA"/>
</dbReference>
<dbReference type="PROSITE" id="PS51186">
    <property type="entry name" value="GNAT"/>
    <property type="match status" value="1"/>
</dbReference>
<dbReference type="RefSeq" id="WP_076546246.1">
    <property type="nucleotide sequence ID" value="NZ_FTNC01000044.1"/>
</dbReference>
<keyword evidence="5" id="KW-1185">Reference proteome</keyword>
<dbReference type="PANTHER" id="PTHR43800:SF1">
    <property type="entry name" value="PEPTIDYL-LYSINE N-ACETYLTRANSFERASE YJAB"/>
    <property type="match status" value="1"/>
</dbReference>
<evidence type="ECO:0000256" key="2">
    <source>
        <dbReference type="ARBA" id="ARBA00023315"/>
    </source>
</evidence>
<evidence type="ECO:0000313" key="4">
    <source>
        <dbReference type="EMBL" id="SIR60385.1"/>
    </source>
</evidence>